<evidence type="ECO:0000259" key="7">
    <source>
        <dbReference type="Pfam" id="PF04542"/>
    </source>
</evidence>
<dbReference type="Proteomes" id="UP001141629">
    <property type="component" value="Unassembled WGS sequence"/>
</dbReference>
<dbReference type="Gene3D" id="1.10.10.10">
    <property type="entry name" value="Winged helix-like DNA-binding domain superfamily/Winged helix DNA-binding domain"/>
    <property type="match status" value="1"/>
</dbReference>
<evidence type="ECO:0000256" key="5">
    <source>
        <dbReference type="ARBA" id="ARBA00023163"/>
    </source>
</evidence>
<keyword evidence="5 6" id="KW-0804">Transcription</keyword>
<keyword evidence="3 6" id="KW-0731">Sigma factor</keyword>
<name>A0A9X2YZW9_9MYCO</name>
<keyword evidence="2 6" id="KW-0805">Transcription regulation</keyword>
<dbReference type="GO" id="GO:0016987">
    <property type="term" value="F:sigma factor activity"/>
    <property type="evidence" value="ECO:0007669"/>
    <property type="project" value="UniProtKB-KW"/>
</dbReference>
<sequence length="194" mass="21555">MDAPPDVADATVPSMLDDCALVDAGALGDLDAFETLVLRHGPALHRYARRMLRDAGDVEDVVQDTFVAAWRQLGSFRGESSVQTWFFAICSRKIVDAHRFKRAQPVDDGFLESLTPSARCEDPFLSASNAHFMSALEAALDDLPSRQRATWVLREIEAMSFVDIGAVLTLSPDCARGHHRRARATLSERLTRWQ</sequence>
<evidence type="ECO:0000256" key="3">
    <source>
        <dbReference type="ARBA" id="ARBA00023082"/>
    </source>
</evidence>
<dbReference type="SUPFAM" id="SSF88946">
    <property type="entry name" value="Sigma2 domain of RNA polymerase sigma factors"/>
    <property type="match status" value="1"/>
</dbReference>
<evidence type="ECO:0000256" key="1">
    <source>
        <dbReference type="ARBA" id="ARBA00010641"/>
    </source>
</evidence>
<protein>
    <recommendedName>
        <fullName evidence="6">RNA polymerase sigma factor</fullName>
    </recommendedName>
</protein>
<dbReference type="EMBL" id="JACKVK010000005">
    <property type="protein sequence ID" value="MCV7420459.1"/>
    <property type="molecule type" value="Genomic_DNA"/>
</dbReference>
<dbReference type="InterPro" id="IPR013325">
    <property type="entry name" value="RNA_pol_sigma_r2"/>
</dbReference>
<keyword evidence="4 6" id="KW-0238">DNA-binding</keyword>
<reference evidence="8" key="2">
    <citation type="journal article" date="2022" name="BMC Genomics">
        <title>Comparative genome analysis of mycobacteria focusing on tRNA and non-coding RNA.</title>
        <authorList>
            <person name="Behra P.R.K."/>
            <person name="Pettersson B.M.F."/>
            <person name="Ramesh M."/>
            <person name="Das S."/>
            <person name="Dasgupta S."/>
            <person name="Kirsebom L.A."/>
        </authorList>
    </citation>
    <scope>NUCLEOTIDE SEQUENCE</scope>
    <source>
        <strain evidence="8">DSM 44838</strain>
    </source>
</reference>
<evidence type="ECO:0000313" key="9">
    <source>
        <dbReference type="Proteomes" id="UP001141629"/>
    </source>
</evidence>
<dbReference type="NCBIfam" id="TIGR02937">
    <property type="entry name" value="sigma70-ECF"/>
    <property type="match status" value="1"/>
</dbReference>
<reference evidence="8" key="1">
    <citation type="submission" date="2020-07" db="EMBL/GenBank/DDBJ databases">
        <authorList>
            <person name="Pettersson B.M.F."/>
            <person name="Behra P.R.K."/>
            <person name="Ramesh M."/>
            <person name="Das S."/>
            <person name="Dasgupta S."/>
            <person name="Kirsebom L.A."/>
        </authorList>
    </citation>
    <scope>NUCLEOTIDE SEQUENCE</scope>
    <source>
        <strain evidence="8">DSM 44838</strain>
    </source>
</reference>
<dbReference type="GO" id="GO:0006352">
    <property type="term" value="P:DNA-templated transcription initiation"/>
    <property type="evidence" value="ECO:0007669"/>
    <property type="project" value="InterPro"/>
</dbReference>
<feature type="domain" description="RNA polymerase sigma-70 region 2" evidence="7">
    <location>
        <begin position="36"/>
        <end position="102"/>
    </location>
</feature>
<evidence type="ECO:0000256" key="6">
    <source>
        <dbReference type="RuleBase" id="RU000716"/>
    </source>
</evidence>
<dbReference type="PROSITE" id="PS01063">
    <property type="entry name" value="SIGMA70_ECF"/>
    <property type="match status" value="1"/>
</dbReference>
<comment type="similarity">
    <text evidence="1 6">Belongs to the sigma-70 factor family. ECF subfamily.</text>
</comment>
<dbReference type="PANTHER" id="PTHR43133">
    <property type="entry name" value="RNA POLYMERASE ECF-TYPE SIGMA FACTO"/>
    <property type="match status" value="1"/>
</dbReference>
<dbReference type="PANTHER" id="PTHR43133:SF8">
    <property type="entry name" value="RNA POLYMERASE SIGMA FACTOR HI_1459-RELATED"/>
    <property type="match status" value="1"/>
</dbReference>
<keyword evidence="9" id="KW-1185">Reference proteome</keyword>
<dbReference type="GO" id="GO:0003677">
    <property type="term" value="F:DNA binding"/>
    <property type="evidence" value="ECO:0007669"/>
    <property type="project" value="UniProtKB-KW"/>
</dbReference>
<dbReference type="InterPro" id="IPR036388">
    <property type="entry name" value="WH-like_DNA-bd_sf"/>
</dbReference>
<organism evidence="8 9">
    <name type="scientific">Mycobacterium yunnanensis</name>
    <dbReference type="NCBI Taxonomy" id="368477"/>
    <lineage>
        <taxon>Bacteria</taxon>
        <taxon>Bacillati</taxon>
        <taxon>Actinomycetota</taxon>
        <taxon>Actinomycetes</taxon>
        <taxon>Mycobacteriales</taxon>
        <taxon>Mycobacteriaceae</taxon>
        <taxon>Mycobacterium</taxon>
    </lineage>
</organism>
<dbReference type="InterPro" id="IPR039425">
    <property type="entry name" value="RNA_pol_sigma-70-like"/>
</dbReference>
<dbReference type="InterPro" id="IPR000838">
    <property type="entry name" value="RNA_pol_sigma70_ECF_CS"/>
</dbReference>
<dbReference type="Pfam" id="PF04542">
    <property type="entry name" value="Sigma70_r2"/>
    <property type="match status" value="1"/>
</dbReference>
<evidence type="ECO:0000256" key="4">
    <source>
        <dbReference type="ARBA" id="ARBA00023125"/>
    </source>
</evidence>
<dbReference type="InterPro" id="IPR007627">
    <property type="entry name" value="RNA_pol_sigma70_r2"/>
</dbReference>
<dbReference type="Gene3D" id="1.10.1740.10">
    <property type="match status" value="1"/>
</dbReference>
<dbReference type="AlphaFoldDB" id="A0A9X2YZW9"/>
<dbReference type="InterPro" id="IPR014284">
    <property type="entry name" value="RNA_pol_sigma-70_dom"/>
</dbReference>
<dbReference type="SUPFAM" id="SSF88659">
    <property type="entry name" value="Sigma3 and sigma4 domains of RNA polymerase sigma factors"/>
    <property type="match status" value="1"/>
</dbReference>
<evidence type="ECO:0000313" key="8">
    <source>
        <dbReference type="EMBL" id="MCV7420459.1"/>
    </source>
</evidence>
<gene>
    <name evidence="8" type="ORF">H7K45_07900</name>
</gene>
<accession>A0A9X2YZW9</accession>
<evidence type="ECO:0000256" key="2">
    <source>
        <dbReference type="ARBA" id="ARBA00023015"/>
    </source>
</evidence>
<proteinExistence type="inferred from homology"/>
<dbReference type="InterPro" id="IPR013324">
    <property type="entry name" value="RNA_pol_sigma_r3/r4-like"/>
</dbReference>
<comment type="caution">
    <text evidence="8">The sequence shown here is derived from an EMBL/GenBank/DDBJ whole genome shotgun (WGS) entry which is preliminary data.</text>
</comment>